<dbReference type="EMBL" id="LGYN01000023">
    <property type="protein sequence ID" value="KPN14216.1"/>
    <property type="molecule type" value="Genomic_DNA"/>
</dbReference>
<keyword evidence="5" id="KW-1185">Reference proteome</keyword>
<name>A0ABD4QIX5_9BACI</name>
<dbReference type="InterPro" id="IPR009996">
    <property type="entry name" value="YycH"/>
</dbReference>
<dbReference type="Pfam" id="PF07435">
    <property type="entry name" value="YycH"/>
    <property type="match status" value="1"/>
</dbReference>
<evidence type="ECO:0000259" key="2">
    <source>
        <dbReference type="Pfam" id="PF07435"/>
    </source>
</evidence>
<dbReference type="Gene3D" id="3.10.450.310">
    <property type="match status" value="1"/>
</dbReference>
<organism evidence="4 6">
    <name type="scientific">Bacillus australimaris</name>
    <dbReference type="NCBI Taxonomy" id="1326968"/>
    <lineage>
        <taxon>Bacteria</taxon>
        <taxon>Bacillati</taxon>
        <taxon>Bacillota</taxon>
        <taxon>Bacilli</taxon>
        <taxon>Bacillales</taxon>
        <taxon>Bacillaceae</taxon>
        <taxon>Bacillus</taxon>
    </lineage>
</organism>
<keyword evidence="1" id="KW-1133">Transmembrane helix</keyword>
<dbReference type="InterPro" id="IPR042274">
    <property type="entry name" value="YycH/YycI_2"/>
</dbReference>
<dbReference type="Proteomes" id="UP000676804">
    <property type="component" value="Unassembled WGS sequence"/>
</dbReference>
<sequence length="461" mass="53747">MKRETFKTIILTILIAISLVFTWNIWMFQPVMQDQADAGTQVVEKKKISSDEPRSLIDVVKPREMFIHSNGEHFKVDQKELFQNFWNDVSLWDVKEINDVSDQYSEQKFKNFFYGRDGQGKTLDLVFNDSIPIDIFQALFKWPNKSIEYNSFDRMIVPFAQQDKANKKVYLVSYSKETVLELTIESANYRNLMDSIAAAQNEMPRYDLYTFSTNSKRDFLLPRKQKQLEAKMFFIETIKTNKFKDALFTDPSLVGEESNLNRTVYTDGTSRLEANQKDHRIQYQHRNINSSTVFQTGDLIKRSVKYFNDTGSFTDDYQYFGINSNQQLSFNMFMDGLPIVNSTKHPFGMTSLEVQWANDDILNYKRPNYILGNKASQSEQVKLMNGTELKDLIVKQTKYDDLEKIEQIFPAYQAASTTTDQDQDQAMFVWLEPVWCMKYNGKIVILSKDLLTEGSENHGVE</sequence>
<gene>
    <name evidence="3" type="ORF">AKG37_09090</name>
    <name evidence="4" type="ORF">KCQ59_11545</name>
</gene>
<dbReference type="RefSeq" id="WP_060698915.1">
    <property type="nucleotide sequence ID" value="NZ_JAGQFH010000023.1"/>
</dbReference>
<evidence type="ECO:0000313" key="4">
    <source>
        <dbReference type="EMBL" id="MBR8690419.1"/>
    </source>
</evidence>
<accession>A0ABD4QIX5</accession>
<dbReference type="AlphaFoldDB" id="A0ABD4QIX5"/>
<proteinExistence type="predicted"/>
<dbReference type="CDD" id="cd15787">
    <property type="entry name" value="YycH_N"/>
    <property type="match status" value="1"/>
</dbReference>
<reference evidence="3 5" key="1">
    <citation type="submission" date="2015-07" db="EMBL/GenBank/DDBJ databases">
        <title>Bacillus zhangzhouensis sp. nov. and Bacillus nanhaiticus sp. nov.</title>
        <authorList>
            <person name="Liu Y."/>
            <person name="Lai Q."/>
            <person name="Shao Z."/>
        </authorList>
    </citation>
    <scope>NUCLEOTIDE SEQUENCE [LARGE SCALE GENOMIC DNA]</scope>
    <source>
        <strain evidence="3 5">NH7I_1</strain>
    </source>
</reference>
<evidence type="ECO:0000256" key="1">
    <source>
        <dbReference type="SAM" id="Phobius"/>
    </source>
</evidence>
<dbReference type="EMBL" id="JAGQFH010000023">
    <property type="protein sequence ID" value="MBR8690419.1"/>
    <property type="molecule type" value="Genomic_DNA"/>
</dbReference>
<protein>
    <recommendedName>
        <fullName evidence="2">Regulatory protein YycH domain-containing protein</fullName>
    </recommendedName>
</protein>
<feature type="domain" description="Regulatory protein YycH" evidence="2">
    <location>
        <begin position="4"/>
        <end position="459"/>
    </location>
</feature>
<evidence type="ECO:0000313" key="6">
    <source>
        <dbReference type="Proteomes" id="UP000676804"/>
    </source>
</evidence>
<comment type="caution">
    <text evidence="4">The sequence shown here is derived from an EMBL/GenBank/DDBJ whole genome shotgun (WGS) entry which is preliminary data.</text>
</comment>
<evidence type="ECO:0000313" key="5">
    <source>
        <dbReference type="Proteomes" id="UP000050272"/>
    </source>
</evidence>
<evidence type="ECO:0000313" key="3">
    <source>
        <dbReference type="EMBL" id="KPN14216.1"/>
    </source>
</evidence>
<dbReference type="Gene3D" id="3.30.310.160">
    <property type="entry name" value="YycH protein, domain 2"/>
    <property type="match status" value="1"/>
</dbReference>
<keyword evidence="1" id="KW-0812">Transmembrane</keyword>
<dbReference type="Proteomes" id="UP000050272">
    <property type="component" value="Unassembled WGS sequence"/>
</dbReference>
<reference evidence="4 6" key="2">
    <citation type="submission" date="2021-04" db="EMBL/GenBank/DDBJ databases">
        <title>Isolation of newly marine bacteria for enzymatic activity.</title>
        <authorList>
            <person name="Hadi W.A.M."/>
            <person name="Nair A.J.J."/>
            <person name="Edwin B.T."/>
        </authorList>
    </citation>
    <scope>NUCLEOTIDE SEQUENCE [LARGE SCALE GENOMIC DNA]</scope>
    <source>
        <strain evidence="4 6">B28A</strain>
    </source>
</reference>
<feature type="transmembrane region" description="Helical" evidence="1">
    <location>
        <begin position="9"/>
        <end position="28"/>
    </location>
</feature>
<keyword evidence="1" id="KW-0472">Membrane</keyword>